<dbReference type="EMBL" id="VOBR01000007">
    <property type="protein sequence ID" value="TWP51897.1"/>
    <property type="molecule type" value="Genomic_DNA"/>
</dbReference>
<keyword evidence="3" id="KW-1185">Reference proteome</keyword>
<dbReference type="SUPFAM" id="SSF50939">
    <property type="entry name" value="Sialidases"/>
    <property type="match status" value="1"/>
</dbReference>
<gene>
    <name evidence="2" type="ORF">FKR81_13720</name>
</gene>
<comment type="caution">
    <text evidence="2">The sequence shown here is derived from an EMBL/GenBank/DDBJ whole genome shotgun (WGS) entry which is preliminary data.</text>
</comment>
<protein>
    <submittedName>
        <fullName evidence="2">Uncharacterized protein</fullName>
    </submittedName>
</protein>
<sequence length="353" mass="37186">MPLKRIGALVTALTLVTVATPSSASTLGRGPWTPTPAPVEKGDITAVAALDGKTAWAVGYRLVSDDEARPIALRWNGKTWAQESELPRDSFPQAIEVRSQSDIWTVGDGVQHWDGKSWSVADFGRDPAGYFLPEGLDSVPSGQAWVVGRLVADSVKDQVPVVYGWDGSAWAKQALPDVGKGELTSVVSLAPNDVWAAGFSATSPQTSLVVHWDGKSWTRVASPSVSGAHTWISALHAGPGGVWAVGGSNAGAADRPFAARWDGRRWQAALTPNIADGRLRAVVSTGDGELWAVGGKGAVTVALRWQKTLNRWVRTAAPDVVVRGVAAVPGSSSLWAVGIAKKGDLVPVITRTR</sequence>
<evidence type="ECO:0000313" key="3">
    <source>
        <dbReference type="Proteomes" id="UP000316639"/>
    </source>
</evidence>
<organism evidence="2 3">
    <name type="scientific">Lentzea tibetensis</name>
    <dbReference type="NCBI Taxonomy" id="2591470"/>
    <lineage>
        <taxon>Bacteria</taxon>
        <taxon>Bacillati</taxon>
        <taxon>Actinomycetota</taxon>
        <taxon>Actinomycetes</taxon>
        <taxon>Pseudonocardiales</taxon>
        <taxon>Pseudonocardiaceae</taxon>
        <taxon>Lentzea</taxon>
    </lineage>
</organism>
<dbReference type="Proteomes" id="UP000316639">
    <property type="component" value="Unassembled WGS sequence"/>
</dbReference>
<accession>A0A563EW06</accession>
<dbReference type="AlphaFoldDB" id="A0A563EW06"/>
<name>A0A563EW06_9PSEU</name>
<evidence type="ECO:0000313" key="2">
    <source>
        <dbReference type="EMBL" id="TWP51897.1"/>
    </source>
</evidence>
<dbReference type="InterPro" id="IPR036278">
    <property type="entry name" value="Sialidase_sf"/>
</dbReference>
<proteinExistence type="predicted"/>
<dbReference type="OrthoDB" id="3454650at2"/>
<keyword evidence="1" id="KW-0732">Signal</keyword>
<reference evidence="2 3" key="1">
    <citation type="submission" date="2019-07" db="EMBL/GenBank/DDBJ databases">
        <title>Lentzea xizangensis sp. nov., isolated from Qinghai-Tibetan Plateau Soils.</title>
        <authorList>
            <person name="Huang J."/>
        </authorList>
    </citation>
    <scope>NUCLEOTIDE SEQUENCE [LARGE SCALE GENOMIC DNA]</scope>
    <source>
        <strain evidence="2 3">FXJ1.1311</strain>
    </source>
</reference>
<feature type="signal peptide" evidence="1">
    <location>
        <begin position="1"/>
        <end position="24"/>
    </location>
</feature>
<dbReference type="RefSeq" id="WP_146351778.1">
    <property type="nucleotide sequence ID" value="NZ_VOBR01000007.1"/>
</dbReference>
<feature type="chain" id="PRO_5021985248" evidence="1">
    <location>
        <begin position="25"/>
        <end position="353"/>
    </location>
</feature>
<evidence type="ECO:0000256" key="1">
    <source>
        <dbReference type="SAM" id="SignalP"/>
    </source>
</evidence>